<dbReference type="GO" id="GO:0033615">
    <property type="term" value="P:mitochondrial proton-transporting ATP synthase complex assembly"/>
    <property type="evidence" value="ECO:0007669"/>
    <property type="project" value="TreeGrafter"/>
</dbReference>
<dbReference type="PANTHER" id="PTHR13126">
    <property type="entry name" value="CHAPERONE ATP11"/>
    <property type="match status" value="1"/>
</dbReference>
<feature type="compositionally biased region" description="Polar residues" evidence="6">
    <location>
        <begin position="95"/>
        <end position="107"/>
    </location>
</feature>
<keyword evidence="8" id="KW-1185">Reference proteome</keyword>
<evidence type="ECO:0000313" key="8">
    <source>
        <dbReference type="Proteomes" id="UP000053257"/>
    </source>
</evidence>
<protein>
    <recommendedName>
        <fullName evidence="9">ATP11-domain-containing protein</fullName>
    </recommendedName>
</protein>
<keyword evidence="4" id="KW-0496">Mitochondrion</keyword>
<evidence type="ECO:0000256" key="4">
    <source>
        <dbReference type="ARBA" id="ARBA00023128"/>
    </source>
</evidence>
<comment type="subcellular location">
    <subcellularLocation>
        <location evidence="1">Mitochondrion</location>
    </subcellularLocation>
</comment>
<keyword evidence="3" id="KW-0809">Transit peptide</keyword>
<dbReference type="HOGENOM" id="CLU_054226_0_0_1"/>
<evidence type="ECO:0000256" key="5">
    <source>
        <dbReference type="SAM" id="Coils"/>
    </source>
</evidence>
<dbReference type="PANTHER" id="PTHR13126:SF0">
    <property type="entry name" value="ATP SYNTHASE MITOCHONDRIAL F1 COMPLEX ASSEMBLY FACTOR 1"/>
    <property type="match status" value="1"/>
</dbReference>
<dbReference type="OrthoDB" id="16535at2759"/>
<evidence type="ECO:0000313" key="7">
    <source>
        <dbReference type="EMBL" id="KIP05674.1"/>
    </source>
</evidence>
<evidence type="ECO:0000256" key="1">
    <source>
        <dbReference type="ARBA" id="ARBA00004173"/>
    </source>
</evidence>
<dbReference type="InterPro" id="IPR010591">
    <property type="entry name" value="ATP11"/>
</dbReference>
<sequence>MASILARNATRDLSRASLARGSRVLWFSTSRRWQEELYPSQRLDYQSKYAEKLQKRAAEEGLTVEQLKERIKEQEKAKRKEKLTSPLPFQSSMSITASKAQSRTPSAQAPPAPSVLRKDSSPVKPLSNILNLEKLLQTPHTAEQISQLWRVYHASRSSGTGRGYLCATIPVETYEKMAGVASKYSNFVIPVPRDASQAAEPAGEDQRAYEFYFMEWGFHGAPVDPKSTLDIFQKPQPSTNPQTSTVLFTPLQEYKMRNSFATPYLVLTHYTDLARSHGIVLLRGEITPSSSGVTPGGDGRYMLNQQDAQLLAMGTQKFYLWPDEQGERAKLLKTFHENPAAFKWEDLLKHAELA</sequence>
<gene>
    <name evidence="7" type="ORF">PHLGIDRAFT_73909</name>
</gene>
<proteinExistence type="inferred from homology"/>
<dbReference type="Pfam" id="PF06644">
    <property type="entry name" value="ATP11"/>
    <property type="match status" value="1"/>
</dbReference>
<keyword evidence="5" id="KW-0175">Coiled coil</keyword>
<reference evidence="7 8" key="1">
    <citation type="journal article" date="2014" name="PLoS Genet.">
        <title>Analysis of the Phlebiopsis gigantea genome, transcriptome and secretome provides insight into its pioneer colonization strategies of wood.</title>
        <authorList>
            <person name="Hori C."/>
            <person name="Ishida T."/>
            <person name="Igarashi K."/>
            <person name="Samejima M."/>
            <person name="Suzuki H."/>
            <person name="Master E."/>
            <person name="Ferreira P."/>
            <person name="Ruiz-Duenas F.J."/>
            <person name="Held B."/>
            <person name="Canessa P."/>
            <person name="Larrondo L.F."/>
            <person name="Schmoll M."/>
            <person name="Druzhinina I.S."/>
            <person name="Kubicek C.P."/>
            <person name="Gaskell J.A."/>
            <person name="Kersten P."/>
            <person name="St John F."/>
            <person name="Glasner J."/>
            <person name="Sabat G."/>
            <person name="Splinter BonDurant S."/>
            <person name="Syed K."/>
            <person name="Yadav J."/>
            <person name="Mgbeahuruike A.C."/>
            <person name="Kovalchuk A."/>
            <person name="Asiegbu F.O."/>
            <person name="Lackner G."/>
            <person name="Hoffmeister D."/>
            <person name="Rencoret J."/>
            <person name="Gutierrez A."/>
            <person name="Sun H."/>
            <person name="Lindquist E."/>
            <person name="Barry K."/>
            <person name="Riley R."/>
            <person name="Grigoriev I.V."/>
            <person name="Henrissat B."/>
            <person name="Kues U."/>
            <person name="Berka R.M."/>
            <person name="Martinez A.T."/>
            <person name="Covert S.F."/>
            <person name="Blanchette R.A."/>
            <person name="Cullen D."/>
        </authorList>
    </citation>
    <scope>NUCLEOTIDE SEQUENCE [LARGE SCALE GENOMIC DNA]</scope>
    <source>
        <strain evidence="7 8">11061_1 CR5-6</strain>
    </source>
</reference>
<organism evidence="7 8">
    <name type="scientific">Phlebiopsis gigantea (strain 11061_1 CR5-6)</name>
    <name type="common">White-rot fungus</name>
    <name type="synonym">Peniophora gigantea</name>
    <dbReference type="NCBI Taxonomy" id="745531"/>
    <lineage>
        <taxon>Eukaryota</taxon>
        <taxon>Fungi</taxon>
        <taxon>Dikarya</taxon>
        <taxon>Basidiomycota</taxon>
        <taxon>Agaricomycotina</taxon>
        <taxon>Agaricomycetes</taxon>
        <taxon>Polyporales</taxon>
        <taxon>Phanerochaetaceae</taxon>
        <taxon>Phlebiopsis</taxon>
    </lineage>
</organism>
<evidence type="ECO:0000256" key="6">
    <source>
        <dbReference type="SAM" id="MobiDB-lite"/>
    </source>
</evidence>
<evidence type="ECO:0008006" key="9">
    <source>
        <dbReference type="Google" id="ProtNLM"/>
    </source>
</evidence>
<name>A0A0C3NKW9_PHLG1</name>
<evidence type="ECO:0000256" key="2">
    <source>
        <dbReference type="ARBA" id="ARBA00009116"/>
    </source>
</evidence>
<accession>A0A0C3NKW9</accession>
<feature type="region of interest" description="Disordered" evidence="6">
    <location>
        <begin position="95"/>
        <end position="122"/>
    </location>
</feature>
<dbReference type="EMBL" id="KN840537">
    <property type="protein sequence ID" value="KIP05674.1"/>
    <property type="molecule type" value="Genomic_DNA"/>
</dbReference>
<dbReference type="Proteomes" id="UP000053257">
    <property type="component" value="Unassembled WGS sequence"/>
</dbReference>
<comment type="similarity">
    <text evidence="2">Belongs to the ATP11 family.</text>
</comment>
<evidence type="ECO:0000256" key="3">
    <source>
        <dbReference type="ARBA" id="ARBA00022946"/>
    </source>
</evidence>
<dbReference type="STRING" id="745531.A0A0C3NKW9"/>
<feature type="coiled-coil region" evidence="5">
    <location>
        <begin position="50"/>
        <end position="84"/>
    </location>
</feature>
<dbReference type="GO" id="GO:0005739">
    <property type="term" value="C:mitochondrion"/>
    <property type="evidence" value="ECO:0007669"/>
    <property type="project" value="UniProtKB-SubCell"/>
</dbReference>
<dbReference type="AlphaFoldDB" id="A0A0C3NKW9"/>